<dbReference type="InterPro" id="IPR050418">
    <property type="entry name" value="D-iso_2-hydroxyacid_DH_PdxB"/>
</dbReference>
<feature type="domain" description="D-isomer specific 2-hydroxyacid dehydrogenase NAD-binding" evidence="6">
    <location>
        <begin position="109"/>
        <end position="289"/>
    </location>
</feature>
<dbReference type="InterPro" id="IPR036291">
    <property type="entry name" value="NAD(P)-bd_dom_sf"/>
</dbReference>
<evidence type="ECO:0000256" key="4">
    <source>
        <dbReference type="RuleBase" id="RU003719"/>
    </source>
</evidence>
<evidence type="ECO:0000259" key="6">
    <source>
        <dbReference type="Pfam" id="PF02826"/>
    </source>
</evidence>
<dbReference type="Pfam" id="PF00389">
    <property type="entry name" value="2-Hacid_dh"/>
    <property type="match status" value="1"/>
</dbReference>
<dbReference type="InterPro" id="IPR029753">
    <property type="entry name" value="D-isomer_DH_CS"/>
</dbReference>
<dbReference type="InterPro" id="IPR043322">
    <property type="entry name" value="CtBP"/>
</dbReference>
<evidence type="ECO:0000313" key="8">
    <source>
        <dbReference type="Proteomes" id="UP000649604"/>
    </source>
</evidence>
<keyword evidence="2 4" id="KW-0560">Oxidoreductase</keyword>
<dbReference type="Gene3D" id="3.40.50.720">
    <property type="entry name" value="NAD(P)-binding Rossmann-like Domain"/>
    <property type="match status" value="2"/>
</dbReference>
<dbReference type="Proteomes" id="UP000649604">
    <property type="component" value="Unassembled WGS sequence"/>
</dbReference>
<evidence type="ECO:0000256" key="2">
    <source>
        <dbReference type="ARBA" id="ARBA00023002"/>
    </source>
</evidence>
<dbReference type="GO" id="GO:0051287">
    <property type="term" value="F:NAD binding"/>
    <property type="evidence" value="ECO:0007669"/>
    <property type="project" value="InterPro"/>
</dbReference>
<keyword evidence="3" id="KW-0520">NAD</keyword>
<evidence type="ECO:0000256" key="3">
    <source>
        <dbReference type="ARBA" id="ARBA00023027"/>
    </source>
</evidence>
<organism evidence="7 8">
    <name type="scientific">candidate division KSB3 bacterium</name>
    <dbReference type="NCBI Taxonomy" id="2044937"/>
    <lineage>
        <taxon>Bacteria</taxon>
        <taxon>candidate division KSB3</taxon>
    </lineage>
</organism>
<dbReference type="PANTHER" id="PTHR43761:SF1">
    <property type="entry name" value="D-ISOMER SPECIFIC 2-HYDROXYACID DEHYDROGENASE CATALYTIC DOMAIN-CONTAINING PROTEIN-RELATED"/>
    <property type="match status" value="1"/>
</dbReference>
<evidence type="ECO:0000313" key="7">
    <source>
        <dbReference type="EMBL" id="MBD3327227.1"/>
    </source>
</evidence>
<proteinExistence type="inferred from homology"/>
<dbReference type="GO" id="GO:0016616">
    <property type="term" value="F:oxidoreductase activity, acting on the CH-OH group of donors, NAD or NADP as acceptor"/>
    <property type="evidence" value="ECO:0007669"/>
    <property type="project" value="InterPro"/>
</dbReference>
<comment type="similarity">
    <text evidence="1 4">Belongs to the D-isomer specific 2-hydroxyacid dehydrogenase family.</text>
</comment>
<dbReference type="GO" id="GO:0003714">
    <property type="term" value="F:transcription corepressor activity"/>
    <property type="evidence" value="ECO:0007669"/>
    <property type="project" value="InterPro"/>
</dbReference>
<dbReference type="AlphaFoldDB" id="A0A9D5JZN1"/>
<reference evidence="7" key="1">
    <citation type="submission" date="2019-11" db="EMBL/GenBank/DDBJ databases">
        <title>Microbial mats filling the niche in hypersaline microbial mats.</title>
        <authorList>
            <person name="Wong H.L."/>
            <person name="Macleod F.I."/>
            <person name="White R.A. III"/>
            <person name="Burns B.P."/>
        </authorList>
    </citation>
    <scope>NUCLEOTIDE SEQUENCE</scope>
    <source>
        <strain evidence="7">Rbin_158</strain>
    </source>
</reference>
<dbReference type="SUPFAM" id="SSF51735">
    <property type="entry name" value="NAD(P)-binding Rossmann-fold domains"/>
    <property type="match status" value="1"/>
</dbReference>
<sequence length="322" mass="35944">MLKVLITDMRHSSIAQEKAVLEPAGVTLDTTFSETEDALIAHGQGAIGFLVSYAPVTRKVMEALPELKIIVKYGIGVDNIDLRAAQDLGKYVANVPEFCTEEVALHALSLITTGLRMTHYFGGEVKRHRWIEDPTTEAIDRPSLLRFGLAGFGKIARQLATYMEHIVGEIAYVDPYLPQEAVQAIPYTRVETLQQLFAQCQIVSLHTPLTEETRHLIDQDVLAHGRDLILVNTSRGGVIEKYALAQALEAGQVKFFGTDVYWEEPADFADPWNIDFLQRKDVYVTPHVAAYSRASEQELRRKAAEEVLRVIQGQPPLHLVKG</sequence>
<dbReference type="InterPro" id="IPR006140">
    <property type="entry name" value="D-isomer_DH_NAD-bd"/>
</dbReference>
<evidence type="ECO:0000259" key="5">
    <source>
        <dbReference type="Pfam" id="PF00389"/>
    </source>
</evidence>
<comment type="caution">
    <text evidence="7">The sequence shown here is derived from an EMBL/GenBank/DDBJ whole genome shotgun (WGS) entry which is preliminary data.</text>
</comment>
<dbReference type="EMBL" id="WJJP01000709">
    <property type="protein sequence ID" value="MBD3327227.1"/>
    <property type="molecule type" value="Genomic_DNA"/>
</dbReference>
<name>A0A9D5JZN1_9BACT</name>
<evidence type="ECO:0000256" key="1">
    <source>
        <dbReference type="ARBA" id="ARBA00005854"/>
    </source>
</evidence>
<dbReference type="PROSITE" id="PS00670">
    <property type="entry name" value="D_2_HYDROXYACID_DH_2"/>
    <property type="match status" value="1"/>
</dbReference>
<protein>
    <recommendedName>
        <fullName evidence="9">Hydroxyacid dehydrogenase</fullName>
    </recommendedName>
</protein>
<accession>A0A9D5JZN1</accession>
<gene>
    <name evidence="7" type="ORF">GF339_21755</name>
</gene>
<dbReference type="PANTHER" id="PTHR43761">
    <property type="entry name" value="D-ISOMER SPECIFIC 2-HYDROXYACID DEHYDROGENASE FAMILY PROTEIN (AFU_ORTHOLOGUE AFUA_1G13630)"/>
    <property type="match status" value="1"/>
</dbReference>
<dbReference type="InterPro" id="IPR006139">
    <property type="entry name" value="D-isomer_2_OHA_DH_cat_dom"/>
</dbReference>
<evidence type="ECO:0008006" key="9">
    <source>
        <dbReference type="Google" id="ProtNLM"/>
    </source>
</evidence>
<dbReference type="Pfam" id="PF02826">
    <property type="entry name" value="2-Hacid_dh_C"/>
    <property type="match status" value="1"/>
</dbReference>
<dbReference type="SUPFAM" id="SSF52283">
    <property type="entry name" value="Formate/glycerate dehydrogenase catalytic domain-like"/>
    <property type="match status" value="1"/>
</dbReference>
<dbReference type="CDD" id="cd05299">
    <property type="entry name" value="CtBP_dh"/>
    <property type="match status" value="1"/>
</dbReference>
<feature type="domain" description="D-isomer specific 2-hydroxyacid dehydrogenase catalytic" evidence="5">
    <location>
        <begin position="16"/>
        <end position="320"/>
    </location>
</feature>